<dbReference type="Gene3D" id="3.90.226.10">
    <property type="entry name" value="2-enoyl-CoA Hydratase, Chain A, domain 1"/>
    <property type="match status" value="1"/>
</dbReference>
<protein>
    <recommendedName>
        <fullName evidence="2">3-hydroxyisobutyryl-CoA hydrolase</fullName>
        <ecNumber evidence="2">3.1.2.4</ecNumber>
    </recommendedName>
</protein>
<dbReference type="GO" id="GO:0003860">
    <property type="term" value="F:3-hydroxyisobutyryl-CoA hydrolase activity"/>
    <property type="evidence" value="ECO:0007669"/>
    <property type="project" value="UniProtKB-EC"/>
</dbReference>
<evidence type="ECO:0000256" key="1">
    <source>
        <dbReference type="ARBA" id="ARBA00001709"/>
    </source>
</evidence>
<keyword evidence="3" id="KW-0378">Hydrolase</keyword>
<dbReference type="STRING" id="215250.A0A316YMR8"/>
<sequence>MSASAPLRAASASAGGASSANAAAPGNKKRTGGGDGGDEPKVLVRQEGSTTTILLNRPKALNALDTEMIEMLIEAIDSTPQHTHIVLRGVGRALCSGGDVMAVVTNAASEDPKVRQKALEFFQLEFGLNYKIATLHQGQQPRPYVSVMDGITMGGGVGLSLHAPIRIATDKTLFAMPETGIGYFPDVGVTRCLSRLDGKVGQYLGMTGARIMGEEAYLAGIATHFIPSSNIDTALHRLTSLPPNAPVSQLATILDEFNVDPFNGETNAKGPEILSKTALLGERRVVLDYAFGQPSAEAVVSALGELASGSQGTQAAKELKSMLGIGQVNQTISTFAAQTLETLNLKSPRSLKVALIAITEARRLDLDEQFRFDMRLATAFCDLGIGRDFHTGVLHTLTKDPKTGKRREGVAPWDPPSLDRVNDEKIRTLFFGPVEKAKEAGLQMVVPQLQGLSPSASSSKGAREQDKQRHDALRGLGPLNWEKNFNPFALPSEAECAALVEGSHPASGSTALEADEVVGTLVNVKGGNRPALALKVRDWLERAHKRAGGKS</sequence>
<feature type="domain" description="Enoyl-CoA hydratase/isomerase" evidence="5">
    <location>
        <begin position="51"/>
        <end position="430"/>
    </location>
</feature>
<reference evidence="6 7" key="1">
    <citation type="journal article" date="2018" name="Mol. Biol. Evol.">
        <title>Broad Genomic Sampling Reveals a Smut Pathogenic Ancestry of the Fungal Clade Ustilaginomycotina.</title>
        <authorList>
            <person name="Kijpornyongpan T."/>
            <person name="Mondo S.J."/>
            <person name="Barry K."/>
            <person name="Sandor L."/>
            <person name="Lee J."/>
            <person name="Lipzen A."/>
            <person name="Pangilinan J."/>
            <person name="LaButti K."/>
            <person name="Hainaut M."/>
            <person name="Henrissat B."/>
            <person name="Grigoriev I.V."/>
            <person name="Spatafora J.W."/>
            <person name="Aime M.C."/>
        </authorList>
    </citation>
    <scope>NUCLEOTIDE SEQUENCE [LARGE SCALE GENOMIC DNA]</scope>
    <source>
        <strain evidence="6 7">MCA 4198</strain>
    </source>
</reference>
<evidence type="ECO:0000256" key="2">
    <source>
        <dbReference type="ARBA" id="ARBA00011915"/>
    </source>
</evidence>
<feature type="compositionally biased region" description="Low complexity" evidence="4">
    <location>
        <begin position="1"/>
        <end position="26"/>
    </location>
</feature>
<dbReference type="PROSITE" id="PS00166">
    <property type="entry name" value="ENOYL_COA_HYDRATASE"/>
    <property type="match status" value="1"/>
</dbReference>
<gene>
    <name evidence="6" type="ORF">FA10DRAFT_232202</name>
</gene>
<proteinExistence type="predicted"/>
<evidence type="ECO:0000256" key="4">
    <source>
        <dbReference type="SAM" id="MobiDB-lite"/>
    </source>
</evidence>
<organism evidence="6 7">
    <name type="scientific">Acaromyces ingoldii</name>
    <dbReference type="NCBI Taxonomy" id="215250"/>
    <lineage>
        <taxon>Eukaryota</taxon>
        <taxon>Fungi</taxon>
        <taxon>Dikarya</taxon>
        <taxon>Basidiomycota</taxon>
        <taxon>Ustilaginomycotina</taxon>
        <taxon>Exobasidiomycetes</taxon>
        <taxon>Exobasidiales</taxon>
        <taxon>Cryptobasidiaceae</taxon>
        <taxon>Acaromyces</taxon>
    </lineage>
</organism>
<dbReference type="InterPro" id="IPR045004">
    <property type="entry name" value="ECH_dom"/>
</dbReference>
<evidence type="ECO:0000313" key="6">
    <source>
        <dbReference type="EMBL" id="PWN89045.1"/>
    </source>
</evidence>
<dbReference type="CDD" id="cd06558">
    <property type="entry name" value="crotonase-like"/>
    <property type="match status" value="1"/>
</dbReference>
<dbReference type="Proteomes" id="UP000245768">
    <property type="component" value="Unassembled WGS sequence"/>
</dbReference>
<dbReference type="InterPro" id="IPR018376">
    <property type="entry name" value="Enoyl-CoA_hyd/isom_CS"/>
</dbReference>
<dbReference type="GO" id="GO:0005739">
    <property type="term" value="C:mitochondrion"/>
    <property type="evidence" value="ECO:0007669"/>
    <property type="project" value="TreeGrafter"/>
</dbReference>
<dbReference type="Pfam" id="PF16113">
    <property type="entry name" value="ECH_2"/>
    <property type="match status" value="1"/>
</dbReference>
<dbReference type="InterPro" id="IPR032259">
    <property type="entry name" value="HIBYL-CoA-H"/>
</dbReference>
<feature type="region of interest" description="Disordered" evidence="4">
    <location>
        <begin position="1"/>
        <end position="42"/>
    </location>
</feature>
<dbReference type="EC" id="3.1.2.4" evidence="2"/>
<dbReference type="PANTHER" id="PTHR43176:SF3">
    <property type="entry name" value="3-HYDROXYISOBUTYRYL-COA HYDROLASE, MITOCHONDRIAL"/>
    <property type="match status" value="1"/>
</dbReference>
<evidence type="ECO:0000256" key="3">
    <source>
        <dbReference type="ARBA" id="ARBA00022801"/>
    </source>
</evidence>
<dbReference type="InParanoid" id="A0A316YMR8"/>
<evidence type="ECO:0000313" key="7">
    <source>
        <dbReference type="Proteomes" id="UP000245768"/>
    </source>
</evidence>
<evidence type="ECO:0000259" key="5">
    <source>
        <dbReference type="Pfam" id="PF16113"/>
    </source>
</evidence>
<dbReference type="RefSeq" id="XP_025376243.1">
    <property type="nucleotide sequence ID" value="XM_025518893.1"/>
</dbReference>
<dbReference type="EMBL" id="KZ819637">
    <property type="protein sequence ID" value="PWN89045.1"/>
    <property type="molecule type" value="Genomic_DNA"/>
</dbReference>
<dbReference type="InterPro" id="IPR029045">
    <property type="entry name" value="ClpP/crotonase-like_dom_sf"/>
</dbReference>
<dbReference type="FunCoup" id="A0A316YMR8">
    <property type="interactions" value="326"/>
</dbReference>
<name>A0A316YMR8_9BASI</name>
<dbReference type="AlphaFoldDB" id="A0A316YMR8"/>
<dbReference type="PANTHER" id="PTHR43176">
    <property type="entry name" value="3-HYDROXYISOBUTYRYL-COA HYDROLASE-RELATED"/>
    <property type="match status" value="1"/>
</dbReference>
<dbReference type="SUPFAM" id="SSF52096">
    <property type="entry name" value="ClpP/crotonase"/>
    <property type="match status" value="1"/>
</dbReference>
<comment type="catalytic activity">
    <reaction evidence="1">
        <text>3-hydroxy-2-methylpropanoyl-CoA + H2O = 3-hydroxy-2-methylpropanoate + CoA + H(+)</text>
        <dbReference type="Rhea" id="RHEA:20888"/>
        <dbReference type="ChEBI" id="CHEBI:11805"/>
        <dbReference type="ChEBI" id="CHEBI:15377"/>
        <dbReference type="ChEBI" id="CHEBI:15378"/>
        <dbReference type="ChEBI" id="CHEBI:57287"/>
        <dbReference type="ChEBI" id="CHEBI:57340"/>
        <dbReference type="EC" id="3.1.2.4"/>
    </reaction>
</comment>
<dbReference type="GO" id="GO:0006574">
    <property type="term" value="P:L-valine catabolic process"/>
    <property type="evidence" value="ECO:0007669"/>
    <property type="project" value="TreeGrafter"/>
</dbReference>
<dbReference type="GeneID" id="37040809"/>
<keyword evidence="7" id="KW-1185">Reference proteome</keyword>
<dbReference type="OrthoDB" id="1737613at2759"/>
<accession>A0A316YMR8</accession>